<keyword evidence="3" id="KW-0862">Zinc</keyword>
<keyword evidence="8" id="KW-1185">Reference proteome</keyword>
<dbReference type="OrthoDB" id="787165at2759"/>
<feature type="domain" description="AIPP2-like SPOC-like" evidence="6">
    <location>
        <begin position="343"/>
        <end position="467"/>
    </location>
</feature>
<evidence type="ECO:0000256" key="4">
    <source>
        <dbReference type="ARBA" id="ARBA00023015"/>
    </source>
</evidence>
<evidence type="ECO:0000256" key="2">
    <source>
        <dbReference type="ARBA" id="ARBA00022771"/>
    </source>
</evidence>
<accession>A0A5J9UC08</accession>
<dbReference type="Gramene" id="TVU21096">
    <property type="protein sequence ID" value="TVU21096"/>
    <property type="gene ID" value="EJB05_30710"/>
</dbReference>
<evidence type="ECO:0000256" key="5">
    <source>
        <dbReference type="ARBA" id="ARBA00023163"/>
    </source>
</evidence>
<evidence type="ECO:0000256" key="1">
    <source>
        <dbReference type="ARBA" id="ARBA00022723"/>
    </source>
</evidence>
<keyword evidence="4" id="KW-0805">Transcription regulation</keyword>
<dbReference type="PANTHER" id="PTHR33304">
    <property type="match status" value="1"/>
</dbReference>
<keyword evidence="1" id="KW-0479">Metal-binding</keyword>
<feature type="non-terminal residue" evidence="7">
    <location>
        <position position="1"/>
    </location>
</feature>
<evidence type="ECO:0000259" key="6">
    <source>
        <dbReference type="Pfam" id="PF23121"/>
    </source>
</evidence>
<dbReference type="GO" id="GO:0034244">
    <property type="term" value="P:negative regulation of transcription elongation by RNA polymerase II"/>
    <property type="evidence" value="ECO:0007669"/>
    <property type="project" value="InterPro"/>
</dbReference>
<evidence type="ECO:0000256" key="3">
    <source>
        <dbReference type="ARBA" id="ARBA00022833"/>
    </source>
</evidence>
<sequence length="663" mass="74599">MQRPAAWFALSSSSRLVAGFCSFCLCRRWISSAAGVFVELGFATDLLPSLGLFDWRNKINAGLEIVVAIGHLNMTMFAPMQRKSSRPGKSIIMKKSRKELATTRAHMQRVSILKGNVGCNVMDQTSNLSSQPTKQFPSEDSNVKWSWTTMIRDSSPLEKDIGASRPNHFKAMKENNSNGAIEDSNKKLNCTNGKEFSFRMFGKDLSNNPRDNTSSMDVDKRGSFDWIDQRELKETNYKLDYCDGKTKNGKRRIGSLQDGKPKPNLVKHNEEVVEDGNQTLREMKKPRRRKVIFEEVEDEAIEDDTSRQMSIPAIVKYNAKVSMPFFVEQQSNCCSKPIAEPTWRGIFKIGQKYVSLSGHLSTKYGEKVWKLSRSLMPIVEVTKISRSKAWPKRWEASKPNGDNIGLYFFPNEMRTNDELDQLVKEVMENDLVLQAIIGEVEMLIFPSILLPKQYMTFQGKNYLWGVFKPRKHEGIAAAEPLNVNGCCAHGVKKEAQHFSTHQCEVQRKEQDQGTNVAKSATSFMNQDFLCIKNTHEVLATKGTPNKGFEPKAPEEGIQGDVLHHGMRTSEAMESAIDGGTLPANHGEIDRSRGLLSGSIFGFVAGHTSRLLQLIRELEREGGVVIAMHGETIGPGPWQRNITSSFYVREEQGRGVQNIANKLY</sequence>
<dbReference type="Pfam" id="PF23121">
    <property type="entry name" value="SPOC_AIPP2"/>
    <property type="match status" value="1"/>
</dbReference>
<dbReference type="PANTHER" id="PTHR33304:SF49">
    <property type="entry name" value="OS12G0161500 PROTEIN"/>
    <property type="match status" value="1"/>
</dbReference>
<dbReference type="AlphaFoldDB" id="A0A5J9UC08"/>
<protein>
    <recommendedName>
        <fullName evidence="6">AIPP2-like SPOC-like domain-containing protein</fullName>
    </recommendedName>
</protein>
<organism evidence="7 8">
    <name type="scientific">Eragrostis curvula</name>
    <name type="common">weeping love grass</name>
    <dbReference type="NCBI Taxonomy" id="38414"/>
    <lineage>
        <taxon>Eukaryota</taxon>
        <taxon>Viridiplantae</taxon>
        <taxon>Streptophyta</taxon>
        <taxon>Embryophyta</taxon>
        <taxon>Tracheophyta</taxon>
        <taxon>Spermatophyta</taxon>
        <taxon>Magnoliopsida</taxon>
        <taxon>Liliopsida</taxon>
        <taxon>Poales</taxon>
        <taxon>Poaceae</taxon>
        <taxon>PACMAD clade</taxon>
        <taxon>Chloridoideae</taxon>
        <taxon>Eragrostideae</taxon>
        <taxon>Eragrostidinae</taxon>
        <taxon>Eragrostis</taxon>
    </lineage>
</organism>
<dbReference type="Proteomes" id="UP000324897">
    <property type="component" value="Unassembled WGS sequence"/>
</dbReference>
<evidence type="ECO:0000313" key="8">
    <source>
        <dbReference type="Proteomes" id="UP000324897"/>
    </source>
</evidence>
<comment type="caution">
    <text evidence="7">The sequence shown here is derived from an EMBL/GenBank/DDBJ whole genome shotgun (WGS) entry which is preliminary data.</text>
</comment>
<name>A0A5J9UC08_9POAL</name>
<evidence type="ECO:0000313" key="7">
    <source>
        <dbReference type="EMBL" id="TVU21096.1"/>
    </source>
</evidence>
<dbReference type="EMBL" id="RWGY01000026">
    <property type="protein sequence ID" value="TVU21096.1"/>
    <property type="molecule type" value="Genomic_DNA"/>
</dbReference>
<dbReference type="GO" id="GO:0140566">
    <property type="term" value="F:histone reader activity"/>
    <property type="evidence" value="ECO:0007669"/>
    <property type="project" value="InterPro"/>
</dbReference>
<keyword evidence="2" id="KW-0863">Zinc-finger</keyword>
<gene>
    <name evidence="7" type="ORF">EJB05_30710</name>
</gene>
<reference evidence="7 8" key="1">
    <citation type="journal article" date="2019" name="Sci. Rep.">
        <title>A high-quality genome of Eragrostis curvula grass provides insights into Poaceae evolution and supports new strategies to enhance forage quality.</title>
        <authorList>
            <person name="Carballo J."/>
            <person name="Santos B.A.C.M."/>
            <person name="Zappacosta D."/>
            <person name="Garbus I."/>
            <person name="Selva J.P."/>
            <person name="Gallo C.A."/>
            <person name="Diaz A."/>
            <person name="Albertini E."/>
            <person name="Caccamo M."/>
            <person name="Echenique V."/>
        </authorList>
    </citation>
    <scope>NUCLEOTIDE SEQUENCE [LARGE SCALE GENOMIC DNA]</scope>
    <source>
        <strain evidence="8">cv. Victoria</strain>
        <tissue evidence="7">Leaf</tissue>
    </source>
</reference>
<proteinExistence type="predicted"/>
<dbReference type="InterPro" id="IPR049914">
    <property type="entry name" value="PHD1-3/5-6"/>
</dbReference>
<dbReference type="InterPro" id="IPR056280">
    <property type="entry name" value="AIPP2-like_SPOC"/>
</dbReference>
<keyword evidence="5" id="KW-0804">Transcription</keyword>
<dbReference type="GO" id="GO:0008270">
    <property type="term" value="F:zinc ion binding"/>
    <property type="evidence" value="ECO:0007669"/>
    <property type="project" value="UniProtKB-KW"/>
</dbReference>